<evidence type="ECO:0000313" key="4">
    <source>
        <dbReference type="Proteomes" id="UP000800096"/>
    </source>
</evidence>
<dbReference type="Pfam" id="PF12044">
    <property type="entry name" value="Metallopep"/>
    <property type="match status" value="1"/>
</dbReference>
<dbReference type="InterPro" id="IPR001229">
    <property type="entry name" value="Jacalin-like_lectin_dom"/>
</dbReference>
<dbReference type="EMBL" id="ML979132">
    <property type="protein sequence ID" value="KAF1920669.1"/>
    <property type="molecule type" value="Genomic_DNA"/>
</dbReference>
<dbReference type="Gene3D" id="2.100.10.30">
    <property type="entry name" value="Jacalin-like lectin domain"/>
    <property type="match status" value="1"/>
</dbReference>
<name>A0A6A5QZK4_AMPQU</name>
<evidence type="ECO:0000256" key="1">
    <source>
        <dbReference type="SAM" id="MobiDB-lite"/>
    </source>
</evidence>
<dbReference type="PANTHER" id="PTHR21054:SF2">
    <property type="entry name" value="MIP04191P"/>
    <property type="match status" value="1"/>
</dbReference>
<gene>
    <name evidence="3" type="ORF">BDU57DRAFT_561861</name>
</gene>
<feature type="compositionally biased region" description="Low complexity" evidence="1">
    <location>
        <begin position="39"/>
        <end position="74"/>
    </location>
</feature>
<dbReference type="SUPFAM" id="SSF51101">
    <property type="entry name" value="Mannose-binding lectins"/>
    <property type="match status" value="1"/>
</dbReference>
<evidence type="ECO:0000259" key="2">
    <source>
        <dbReference type="PROSITE" id="PS51752"/>
    </source>
</evidence>
<dbReference type="InterPro" id="IPR053002">
    <property type="entry name" value="Metalloproteinase_M10B"/>
</dbReference>
<reference evidence="3" key="1">
    <citation type="journal article" date="2020" name="Stud. Mycol.">
        <title>101 Dothideomycetes genomes: a test case for predicting lifestyles and emergence of pathogens.</title>
        <authorList>
            <person name="Haridas S."/>
            <person name="Albert R."/>
            <person name="Binder M."/>
            <person name="Bloem J."/>
            <person name="Labutti K."/>
            <person name="Salamov A."/>
            <person name="Andreopoulos B."/>
            <person name="Baker S."/>
            <person name="Barry K."/>
            <person name="Bills G."/>
            <person name="Bluhm B."/>
            <person name="Cannon C."/>
            <person name="Castanera R."/>
            <person name="Culley D."/>
            <person name="Daum C."/>
            <person name="Ezra D."/>
            <person name="Gonzalez J."/>
            <person name="Henrissat B."/>
            <person name="Kuo A."/>
            <person name="Liang C."/>
            <person name="Lipzen A."/>
            <person name="Lutzoni F."/>
            <person name="Magnuson J."/>
            <person name="Mondo S."/>
            <person name="Nolan M."/>
            <person name="Ohm R."/>
            <person name="Pangilinan J."/>
            <person name="Park H.-J."/>
            <person name="Ramirez L."/>
            <person name="Alfaro M."/>
            <person name="Sun H."/>
            <person name="Tritt A."/>
            <person name="Yoshinaga Y."/>
            <person name="Zwiers L.-H."/>
            <person name="Turgeon B."/>
            <person name="Goodwin S."/>
            <person name="Spatafora J."/>
            <person name="Crous P."/>
            <person name="Grigoriev I."/>
        </authorList>
    </citation>
    <scope>NUCLEOTIDE SEQUENCE</scope>
    <source>
        <strain evidence="3">HMLAC05119</strain>
    </source>
</reference>
<accession>A0A6A5QZK4</accession>
<proteinExistence type="predicted"/>
<dbReference type="PROSITE" id="PS51752">
    <property type="entry name" value="JACALIN_LECTIN"/>
    <property type="match status" value="1"/>
</dbReference>
<dbReference type="InterPro" id="IPR036404">
    <property type="entry name" value="Jacalin-like_lectin_dom_sf"/>
</dbReference>
<keyword evidence="4" id="KW-1185">Reference proteome</keyword>
<dbReference type="Proteomes" id="UP000800096">
    <property type="component" value="Unassembled WGS sequence"/>
</dbReference>
<dbReference type="InterPro" id="IPR021917">
    <property type="entry name" value="Unchr_Zn-peptidase-like"/>
</dbReference>
<dbReference type="OrthoDB" id="74460at2759"/>
<sequence>MPSILSRLQRRSSRPSTAKPDRKHDDPFPAHHTNGNGVSHRASSSSLNSSQVGSSDPSTTPATSTTDETTTNGPTPVPVRSPTRSQRPSVDPLKRYSMNVHQQVLLVFGQIGETQNKPLDGSLTVNHHQGRFPPTCWPVHDSYFKALVHLEPGWNRIRLGFTSPKVSTSNTSVPTHATFININYLPLTQSPPLQLAIILGHDSPGTYDAPPERMQREGNDLELAIKKFRMAAYLWQAFTGEQMNRYGFGRRCFRFEDAWEPGTLSYQDWETKEFRTQAKIHIIRSRRSVTEIRDLQIAQQYTPGKRKGELFDIAAEACKEYFQITPGNKQYVSCMFLDSQWDTKEKTIRGHAALGGGVPDLQLGIFGSQALHSYPSSIEEVFQAFQDCTRTDTAFIANDCGESGSNWEAANIGIGAHLHETGHLFGCPHQESGVMLRDYVTFNRTFSCREPYSTRTKSPGQRLVLPEHECKWHRLDVLRFRFHPCFRIPLDGNANGDGSVQVWTVDAGQGGVLATSKVGIAWIELYAEGDDVCHYWREFPETDGQYPRQVTLDEVALRSDLKEKARLKLKVEVFSAGGGSHVIEDFSQLANQKIARVKLPGGRWGYRGSKLGYSQMAGSQTQEIILDSAHISTKLLRSIKVYHGLAVDGLEFTYEDSTSQLFGKRGGAPTEFALDTRRGELLLGFTLRAGLWIDGIQILTSLGRKSEWFGNPNGGSG</sequence>
<dbReference type="PANTHER" id="PTHR21054">
    <property type="entry name" value="ZINC METALLOPROTEINASE-RELATED"/>
    <property type="match status" value="1"/>
</dbReference>
<feature type="region of interest" description="Disordered" evidence="1">
    <location>
        <begin position="1"/>
        <end position="95"/>
    </location>
</feature>
<dbReference type="Pfam" id="PF01419">
    <property type="entry name" value="Jacalin"/>
    <property type="match status" value="1"/>
</dbReference>
<feature type="domain" description="Jacalin-type lectin" evidence="2">
    <location>
        <begin position="611"/>
        <end position="717"/>
    </location>
</feature>
<organism evidence="3 4">
    <name type="scientific">Ampelomyces quisqualis</name>
    <name type="common">Powdery mildew agent</name>
    <dbReference type="NCBI Taxonomy" id="50730"/>
    <lineage>
        <taxon>Eukaryota</taxon>
        <taxon>Fungi</taxon>
        <taxon>Dikarya</taxon>
        <taxon>Ascomycota</taxon>
        <taxon>Pezizomycotina</taxon>
        <taxon>Dothideomycetes</taxon>
        <taxon>Pleosporomycetidae</taxon>
        <taxon>Pleosporales</taxon>
        <taxon>Pleosporineae</taxon>
        <taxon>Phaeosphaeriaceae</taxon>
        <taxon>Ampelomyces</taxon>
    </lineage>
</organism>
<protein>
    <submittedName>
        <fullName evidence="3">Putative peptidase family-domain-containing protein</fullName>
    </submittedName>
</protein>
<dbReference type="AlphaFoldDB" id="A0A6A5QZK4"/>
<dbReference type="GO" id="GO:0005737">
    <property type="term" value="C:cytoplasm"/>
    <property type="evidence" value="ECO:0007669"/>
    <property type="project" value="TreeGrafter"/>
</dbReference>
<feature type="compositionally biased region" description="Basic and acidic residues" evidence="1">
    <location>
        <begin position="19"/>
        <end position="29"/>
    </location>
</feature>
<evidence type="ECO:0000313" key="3">
    <source>
        <dbReference type="EMBL" id="KAF1920669.1"/>
    </source>
</evidence>